<accession>A0A939IWL8</accession>
<keyword evidence="3" id="KW-0813">Transport</keyword>
<keyword evidence="6 8" id="KW-1133">Transmembrane helix</keyword>
<feature type="transmembrane region" description="Helical" evidence="8">
    <location>
        <begin position="71"/>
        <end position="89"/>
    </location>
</feature>
<dbReference type="PANTHER" id="PTHR30269">
    <property type="entry name" value="TRANSMEMBRANE PROTEIN YFCA"/>
    <property type="match status" value="1"/>
</dbReference>
<evidence type="ECO:0000313" key="10">
    <source>
        <dbReference type="Proteomes" id="UP000664332"/>
    </source>
</evidence>
<evidence type="ECO:0000256" key="4">
    <source>
        <dbReference type="ARBA" id="ARBA00022475"/>
    </source>
</evidence>
<keyword evidence="5 8" id="KW-0812">Transmembrane</keyword>
<dbReference type="RefSeq" id="WP_207117568.1">
    <property type="nucleotide sequence ID" value="NZ_JAFLEQ010000003.1"/>
</dbReference>
<keyword evidence="10" id="KW-1185">Reference proteome</keyword>
<feature type="transmembrane region" description="Helical" evidence="8">
    <location>
        <begin position="36"/>
        <end position="59"/>
    </location>
</feature>
<keyword evidence="4 8" id="KW-1003">Cell membrane</keyword>
<dbReference type="InterPro" id="IPR052017">
    <property type="entry name" value="TSUP"/>
</dbReference>
<evidence type="ECO:0000256" key="7">
    <source>
        <dbReference type="ARBA" id="ARBA00023136"/>
    </source>
</evidence>
<name>A0A939IWL8_9CORY</name>
<evidence type="ECO:0000256" key="1">
    <source>
        <dbReference type="ARBA" id="ARBA00004651"/>
    </source>
</evidence>
<evidence type="ECO:0000256" key="2">
    <source>
        <dbReference type="ARBA" id="ARBA00009142"/>
    </source>
</evidence>
<dbReference type="GO" id="GO:0005886">
    <property type="term" value="C:plasma membrane"/>
    <property type="evidence" value="ECO:0007669"/>
    <property type="project" value="UniProtKB-SubCell"/>
</dbReference>
<evidence type="ECO:0000313" key="9">
    <source>
        <dbReference type="EMBL" id="MBN9643163.1"/>
    </source>
</evidence>
<feature type="transmembrane region" description="Helical" evidence="8">
    <location>
        <begin position="224"/>
        <end position="249"/>
    </location>
</feature>
<dbReference type="Proteomes" id="UP000664332">
    <property type="component" value="Unassembled WGS sequence"/>
</dbReference>
<dbReference type="AlphaFoldDB" id="A0A939IWL8"/>
<dbReference type="EMBL" id="JAFLEQ010000003">
    <property type="protein sequence ID" value="MBN9643163.1"/>
    <property type="molecule type" value="Genomic_DNA"/>
</dbReference>
<feature type="transmembrane region" description="Helical" evidence="8">
    <location>
        <begin position="195"/>
        <end position="217"/>
    </location>
</feature>
<feature type="transmembrane region" description="Helical" evidence="8">
    <location>
        <begin position="126"/>
        <end position="144"/>
    </location>
</feature>
<protein>
    <recommendedName>
        <fullName evidence="8">Probable membrane transporter protein</fullName>
    </recommendedName>
</protein>
<keyword evidence="7 8" id="KW-0472">Membrane</keyword>
<comment type="subcellular location">
    <subcellularLocation>
        <location evidence="1 8">Cell membrane</location>
        <topology evidence="1 8">Multi-pass membrane protein</topology>
    </subcellularLocation>
</comment>
<gene>
    <name evidence="9" type="ORF">JZY06_00735</name>
</gene>
<dbReference type="Pfam" id="PF01925">
    <property type="entry name" value="TauE"/>
    <property type="match status" value="1"/>
</dbReference>
<reference evidence="9" key="1">
    <citation type="submission" date="2021-03" db="EMBL/GenBank/DDBJ databases">
        <authorList>
            <person name="Sun Q."/>
        </authorList>
    </citation>
    <scope>NUCLEOTIDE SEQUENCE</scope>
    <source>
        <strain evidence="9">CCM 8862</strain>
    </source>
</reference>
<comment type="similarity">
    <text evidence="2 8">Belongs to the 4-toluene sulfonate uptake permease (TSUP) (TC 2.A.102) family.</text>
</comment>
<evidence type="ECO:0000256" key="8">
    <source>
        <dbReference type="RuleBase" id="RU363041"/>
    </source>
</evidence>
<comment type="caution">
    <text evidence="9">The sequence shown here is derived from an EMBL/GenBank/DDBJ whole genome shotgun (WGS) entry which is preliminary data.</text>
</comment>
<evidence type="ECO:0000256" key="5">
    <source>
        <dbReference type="ARBA" id="ARBA00022692"/>
    </source>
</evidence>
<sequence length="250" mass="24981">MIVLACVVFVMMMLGAGVQRVTGLGFGLVAATGLSLVLGPVGGIVLLNVVGLVFNLVMIRQVWREISWSKVALLAPWAAAATIPGAWLITVTPTAVLQVIVGVVLVAALAVVTVGRNRIRPTSSRWAAITAGTASGLAATVAGVPGPPLTVYAQATGWKGPGFVASLQPVFTVTTLATLAAKGGAGLVDVSVIPWWVWVTGSLGMVTGLAAGTVIAGKVDENRAFTVTVLLAAVGALAVVAQGAAAVAAG</sequence>
<evidence type="ECO:0000256" key="6">
    <source>
        <dbReference type="ARBA" id="ARBA00022989"/>
    </source>
</evidence>
<dbReference type="PANTHER" id="PTHR30269:SF37">
    <property type="entry name" value="MEMBRANE TRANSPORTER PROTEIN"/>
    <property type="match status" value="1"/>
</dbReference>
<organism evidence="9 10">
    <name type="scientific">Corynebacterium mendelii</name>
    <dbReference type="NCBI Taxonomy" id="2765362"/>
    <lineage>
        <taxon>Bacteria</taxon>
        <taxon>Bacillati</taxon>
        <taxon>Actinomycetota</taxon>
        <taxon>Actinomycetes</taxon>
        <taxon>Mycobacteriales</taxon>
        <taxon>Corynebacteriaceae</taxon>
        <taxon>Corynebacterium</taxon>
    </lineage>
</organism>
<feature type="transmembrane region" description="Helical" evidence="8">
    <location>
        <begin position="95"/>
        <end position="114"/>
    </location>
</feature>
<dbReference type="InterPro" id="IPR002781">
    <property type="entry name" value="TM_pro_TauE-like"/>
</dbReference>
<evidence type="ECO:0000256" key="3">
    <source>
        <dbReference type="ARBA" id="ARBA00022448"/>
    </source>
</evidence>
<proteinExistence type="inferred from homology"/>